<feature type="compositionally biased region" description="Polar residues" evidence="5">
    <location>
        <begin position="31"/>
        <end position="46"/>
    </location>
</feature>
<feature type="compositionally biased region" description="Polar residues" evidence="5">
    <location>
        <begin position="288"/>
        <end position="299"/>
    </location>
</feature>
<feature type="region of interest" description="Disordered" evidence="5">
    <location>
        <begin position="272"/>
        <end position="330"/>
    </location>
</feature>
<dbReference type="InterPro" id="IPR012346">
    <property type="entry name" value="p53/RUNT-type_TF_DNA-bd_sf"/>
</dbReference>
<dbReference type="PRINTS" id="PR00967">
    <property type="entry name" value="ONCOGENEAML1"/>
</dbReference>
<dbReference type="Proteomes" id="UP000593567">
    <property type="component" value="Unassembled WGS sequence"/>
</dbReference>
<dbReference type="GO" id="GO:0000978">
    <property type="term" value="F:RNA polymerase II cis-regulatory region sequence-specific DNA binding"/>
    <property type="evidence" value="ECO:0007669"/>
    <property type="project" value="TreeGrafter"/>
</dbReference>
<feature type="domain" description="Runt" evidence="6">
    <location>
        <begin position="64"/>
        <end position="192"/>
    </location>
</feature>
<dbReference type="AlphaFoldDB" id="A0A7J7JUI1"/>
<dbReference type="OrthoDB" id="10029800at2759"/>
<feature type="region of interest" description="Disordered" evidence="5">
    <location>
        <begin position="407"/>
        <end position="443"/>
    </location>
</feature>
<keyword evidence="3" id="KW-0804">Transcription</keyword>
<dbReference type="InterPro" id="IPR013524">
    <property type="entry name" value="Runt_dom"/>
</dbReference>
<gene>
    <name evidence="7" type="ORF">EB796_012349</name>
</gene>
<feature type="region of interest" description="Disordered" evidence="5">
    <location>
        <begin position="209"/>
        <end position="239"/>
    </location>
</feature>
<dbReference type="InterPro" id="IPR000040">
    <property type="entry name" value="AML1_Runt"/>
</dbReference>
<sequence length="481" mass="52260">MLSAYSAAAQNGLMPARYSTQPPQSDRDLESNGTGLVNGCGSQSLRSLPHHHPRTHHNGGASLHQHSGMYDPNSELIRSDSLAFLVSPLPSHWRSNKTLPYAFKVVALTDVKDGTKVIIQAGNDENHCADLRNSIAVMKGGVAKFTDLRFVGRSGRGKSLNITITVATCPPQVCTYMKAIKVTVDGPREPRSKAKFFRQHLVAHPAHLPSHIHRPHGLSLHDPMGLHSHHSPGSHQAPHISMDFENLRKSHDSQLQASFPVPPDVILEQKPFQPHQWSPSPYSPIYQPKSTCQNQTNFPSSGSAGSSSGGSADQAPSNKSSPLGDMAWPSDLVLPTHRSTIASSLVTQHFNTNNSMSRLSLMIPSRYNIDSNFQQAQQNGQENIPTCPPPPLLNSKQGTLQYPLASTHHQYSHPHSYPPSPAYHNPLGNGRHSIDQEHNGAATQGSQSLLMAAGKMNSHTIVGPQSSNVHGVISPGVWRPY</sequence>
<dbReference type="Gene3D" id="2.60.40.720">
    <property type="match status" value="1"/>
</dbReference>
<dbReference type="PANTHER" id="PTHR11950:SF31">
    <property type="entry name" value="SEGMENTATION PROTEIN RUNT"/>
    <property type="match status" value="1"/>
</dbReference>
<dbReference type="GO" id="GO:0000981">
    <property type="term" value="F:DNA-binding transcription factor activity, RNA polymerase II-specific"/>
    <property type="evidence" value="ECO:0007669"/>
    <property type="project" value="TreeGrafter"/>
</dbReference>
<dbReference type="PANTHER" id="PTHR11950">
    <property type="entry name" value="RUNT RELATED"/>
    <property type="match status" value="1"/>
</dbReference>
<keyword evidence="8" id="KW-1185">Reference proteome</keyword>
<name>A0A7J7JUI1_BUGNE</name>
<proteinExistence type="predicted"/>
<dbReference type="GO" id="GO:0005524">
    <property type="term" value="F:ATP binding"/>
    <property type="evidence" value="ECO:0007669"/>
    <property type="project" value="InterPro"/>
</dbReference>
<keyword evidence="2" id="KW-0805">Transcription regulation</keyword>
<dbReference type="GO" id="GO:0005634">
    <property type="term" value="C:nucleus"/>
    <property type="evidence" value="ECO:0007669"/>
    <property type="project" value="UniProtKB-SubCell"/>
</dbReference>
<accession>A0A7J7JUI1</accession>
<feature type="region of interest" description="Disordered" evidence="5">
    <location>
        <begin position="14"/>
        <end position="69"/>
    </location>
</feature>
<dbReference type="EMBL" id="VXIV02001824">
    <property type="protein sequence ID" value="KAF6029344.1"/>
    <property type="molecule type" value="Genomic_DNA"/>
</dbReference>
<comment type="subcellular location">
    <subcellularLocation>
        <location evidence="1">Nucleus</location>
    </subcellularLocation>
</comment>
<dbReference type="SUPFAM" id="SSF49417">
    <property type="entry name" value="p53-like transcription factors"/>
    <property type="match status" value="1"/>
</dbReference>
<protein>
    <recommendedName>
        <fullName evidence="6">Runt domain-containing protein</fullName>
    </recommendedName>
</protein>
<evidence type="ECO:0000256" key="3">
    <source>
        <dbReference type="ARBA" id="ARBA00023163"/>
    </source>
</evidence>
<reference evidence="7" key="1">
    <citation type="submission" date="2020-06" db="EMBL/GenBank/DDBJ databases">
        <title>Draft genome of Bugula neritina, a colonial animal packing powerful symbionts and potential medicines.</title>
        <authorList>
            <person name="Rayko M."/>
        </authorList>
    </citation>
    <scope>NUCLEOTIDE SEQUENCE [LARGE SCALE GENOMIC DNA]</scope>
    <source>
        <strain evidence="7">Kwan_BN1</strain>
    </source>
</reference>
<evidence type="ECO:0000313" key="8">
    <source>
        <dbReference type="Proteomes" id="UP000593567"/>
    </source>
</evidence>
<evidence type="ECO:0000313" key="7">
    <source>
        <dbReference type="EMBL" id="KAF6029344.1"/>
    </source>
</evidence>
<feature type="compositionally biased region" description="Basic residues" evidence="5">
    <location>
        <begin position="48"/>
        <end position="57"/>
    </location>
</feature>
<evidence type="ECO:0000256" key="5">
    <source>
        <dbReference type="SAM" id="MobiDB-lite"/>
    </source>
</evidence>
<organism evidence="7 8">
    <name type="scientific">Bugula neritina</name>
    <name type="common">Brown bryozoan</name>
    <name type="synonym">Sertularia neritina</name>
    <dbReference type="NCBI Taxonomy" id="10212"/>
    <lineage>
        <taxon>Eukaryota</taxon>
        <taxon>Metazoa</taxon>
        <taxon>Spiralia</taxon>
        <taxon>Lophotrochozoa</taxon>
        <taxon>Bryozoa</taxon>
        <taxon>Gymnolaemata</taxon>
        <taxon>Cheilostomatida</taxon>
        <taxon>Flustrina</taxon>
        <taxon>Buguloidea</taxon>
        <taxon>Bugulidae</taxon>
        <taxon>Bugula</taxon>
    </lineage>
</organism>
<keyword evidence="4" id="KW-0539">Nucleus</keyword>
<comment type="caution">
    <text evidence="7">The sequence shown here is derived from an EMBL/GenBank/DDBJ whole genome shotgun (WGS) entry which is preliminary data.</text>
</comment>
<evidence type="ECO:0000256" key="2">
    <source>
        <dbReference type="ARBA" id="ARBA00023015"/>
    </source>
</evidence>
<evidence type="ECO:0000256" key="4">
    <source>
        <dbReference type="ARBA" id="ARBA00023242"/>
    </source>
</evidence>
<evidence type="ECO:0000259" key="6">
    <source>
        <dbReference type="PROSITE" id="PS51062"/>
    </source>
</evidence>
<dbReference type="PROSITE" id="PS51062">
    <property type="entry name" value="RUNT"/>
    <property type="match status" value="1"/>
</dbReference>
<dbReference type="InterPro" id="IPR008967">
    <property type="entry name" value="p53-like_TF_DNA-bd_sf"/>
</dbReference>
<feature type="compositionally biased region" description="Low complexity" evidence="5">
    <location>
        <begin position="300"/>
        <end position="312"/>
    </location>
</feature>
<dbReference type="Pfam" id="PF00853">
    <property type="entry name" value="Runt"/>
    <property type="match status" value="1"/>
</dbReference>
<evidence type="ECO:0000256" key="1">
    <source>
        <dbReference type="ARBA" id="ARBA00004123"/>
    </source>
</evidence>